<organism evidence="3 4">
    <name type="scientific">Actinoalloteichus caeruleus DSM 43889</name>
    <dbReference type="NCBI Taxonomy" id="1120930"/>
    <lineage>
        <taxon>Bacteria</taxon>
        <taxon>Bacillati</taxon>
        <taxon>Actinomycetota</taxon>
        <taxon>Actinomycetes</taxon>
        <taxon>Pseudonocardiales</taxon>
        <taxon>Pseudonocardiaceae</taxon>
        <taxon>Actinoalloteichus</taxon>
        <taxon>Actinoalloteichus cyanogriseus</taxon>
    </lineage>
</organism>
<feature type="domain" description="DUF1707" evidence="2">
    <location>
        <begin position="10"/>
        <end position="62"/>
    </location>
</feature>
<comment type="caution">
    <text evidence="3">The sequence shown here is derived from an EMBL/GenBank/DDBJ whole genome shotgun (WGS) entry which is preliminary data.</text>
</comment>
<dbReference type="PANTHER" id="PTHR40763">
    <property type="entry name" value="MEMBRANE PROTEIN-RELATED"/>
    <property type="match status" value="1"/>
</dbReference>
<dbReference type="InterPro" id="IPR012551">
    <property type="entry name" value="DUF1707_SHOCT-like"/>
</dbReference>
<dbReference type="PANTHER" id="PTHR40763:SF4">
    <property type="entry name" value="DUF1707 DOMAIN-CONTAINING PROTEIN"/>
    <property type="match status" value="1"/>
</dbReference>
<protein>
    <recommendedName>
        <fullName evidence="2">DUF1707 domain-containing protein</fullName>
    </recommendedName>
</protein>
<evidence type="ECO:0000313" key="3">
    <source>
        <dbReference type="EMBL" id="MCP2333436.1"/>
    </source>
</evidence>
<feature type="transmembrane region" description="Helical" evidence="1">
    <location>
        <begin position="111"/>
        <end position="130"/>
    </location>
</feature>
<proteinExistence type="predicted"/>
<accession>A0ABT1JMS2</accession>
<evidence type="ECO:0000259" key="2">
    <source>
        <dbReference type="Pfam" id="PF08044"/>
    </source>
</evidence>
<keyword evidence="1" id="KW-0472">Membrane</keyword>
<dbReference type="Proteomes" id="UP000791080">
    <property type="component" value="Unassembled WGS sequence"/>
</dbReference>
<sequence>MSEPIRADAMRASDADRKRVQDQLHWAHAEGLLDLSEFDSRVRSAWDAKTTGELDRVVADLPLPRPKGRRRVFAPGAGGTAMRVLTTIWLSASVANIVIWGLLYMTGTAVYPWWVWVAVPPGAVLGALYASGIGRPRSS</sequence>
<feature type="transmembrane region" description="Helical" evidence="1">
    <location>
        <begin position="84"/>
        <end position="105"/>
    </location>
</feature>
<dbReference type="EMBL" id="AUBJ02000001">
    <property type="protein sequence ID" value="MCP2333436.1"/>
    <property type="molecule type" value="Genomic_DNA"/>
</dbReference>
<name>A0ABT1JMS2_ACTCY</name>
<gene>
    <name evidence="3" type="ORF">G443_003706</name>
</gene>
<keyword evidence="1" id="KW-1133">Transmembrane helix</keyword>
<keyword evidence="1" id="KW-0812">Transmembrane</keyword>
<evidence type="ECO:0000313" key="4">
    <source>
        <dbReference type="Proteomes" id="UP000791080"/>
    </source>
</evidence>
<reference evidence="3 4" key="1">
    <citation type="submission" date="2022-06" db="EMBL/GenBank/DDBJ databases">
        <title>Genomic Encyclopedia of Type Strains, Phase I: the one thousand microbial genomes (KMG-I) project.</title>
        <authorList>
            <person name="Kyrpides N."/>
        </authorList>
    </citation>
    <scope>NUCLEOTIDE SEQUENCE [LARGE SCALE GENOMIC DNA]</scope>
    <source>
        <strain evidence="3 4">DSM 43889</strain>
    </source>
</reference>
<dbReference type="Pfam" id="PF08044">
    <property type="entry name" value="DUF1707"/>
    <property type="match status" value="1"/>
</dbReference>
<dbReference type="RefSeq" id="WP_026419512.1">
    <property type="nucleotide sequence ID" value="NZ_AUBJ02000001.1"/>
</dbReference>
<keyword evidence="4" id="KW-1185">Reference proteome</keyword>
<evidence type="ECO:0000256" key="1">
    <source>
        <dbReference type="SAM" id="Phobius"/>
    </source>
</evidence>